<dbReference type="PANTHER" id="PTHR22749">
    <property type="entry name" value="RIBOFLAVIN KINASE/FMN ADENYLYLTRANSFERASE"/>
    <property type="match status" value="1"/>
</dbReference>
<dbReference type="Gene3D" id="1.10.150.240">
    <property type="entry name" value="Putative phosphatase, domain 2"/>
    <property type="match status" value="1"/>
</dbReference>
<dbReference type="EMBL" id="PNBA02000007">
    <property type="protein sequence ID" value="KAG6419113.1"/>
    <property type="molecule type" value="Genomic_DNA"/>
</dbReference>
<proteinExistence type="predicted"/>
<comment type="pathway">
    <text evidence="1">Cofactor biosynthesis; FMN biosynthesis; FMN from riboflavin (ATP route): step 1/1.</text>
</comment>
<evidence type="ECO:0000256" key="1">
    <source>
        <dbReference type="ARBA" id="ARBA00005201"/>
    </source>
</evidence>
<keyword evidence="3" id="KW-0285">Flavoprotein</keyword>
<dbReference type="InterPro" id="IPR015865">
    <property type="entry name" value="Riboflavin_kinase_bac/euk"/>
</dbReference>
<evidence type="ECO:0000313" key="9">
    <source>
        <dbReference type="EMBL" id="KAG6419113.1"/>
    </source>
</evidence>
<dbReference type="FunFam" id="1.10.150.240:FF:000001">
    <property type="entry name" value="Haloacid dehalogenase-like hydrolase domain"/>
    <property type="match status" value="1"/>
</dbReference>
<keyword evidence="7" id="KW-0067">ATP-binding</keyword>
<dbReference type="FunFam" id="3.40.50.1000:FF:000119">
    <property type="entry name" value="Bifunctional riboflavin kinase/FMN phosphatase"/>
    <property type="match status" value="1"/>
</dbReference>
<keyword evidence="4" id="KW-0288">FMN</keyword>
<dbReference type="Gene3D" id="2.40.30.30">
    <property type="entry name" value="Riboflavin kinase-like"/>
    <property type="match status" value="1"/>
</dbReference>
<accession>A0A8X8ZW34</accession>
<dbReference type="InterPro" id="IPR023214">
    <property type="entry name" value="HAD_sf"/>
</dbReference>
<evidence type="ECO:0000256" key="6">
    <source>
        <dbReference type="ARBA" id="ARBA00022741"/>
    </source>
</evidence>
<evidence type="ECO:0000259" key="8">
    <source>
        <dbReference type="SMART" id="SM00904"/>
    </source>
</evidence>
<dbReference type="InterPro" id="IPR023198">
    <property type="entry name" value="PGP-like_dom2"/>
</dbReference>
<evidence type="ECO:0000256" key="4">
    <source>
        <dbReference type="ARBA" id="ARBA00022643"/>
    </source>
</evidence>
<dbReference type="NCBIfam" id="TIGR01509">
    <property type="entry name" value="HAD-SF-IA-v3"/>
    <property type="match status" value="1"/>
</dbReference>
<dbReference type="InterPro" id="IPR006439">
    <property type="entry name" value="HAD-SF_hydro_IA"/>
</dbReference>
<dbReference type="PANTHER" id="PTHR22749:SF6">
    <property type="entry name" value="RIBOFLAVIN KINASE"/>
    <property type="match status" value="1"/>
</dbReference>
<evidence type="ECO:0000256" key="3">
    <source>
        <dbReference type="ARBA" id="ARBA00022630"/>
    </source>
</evidence>
<dbReference type="FunFam" id="2.40.30.30:FF:000005">
    <property type="entry name" value="Haloacid dehalogenase-like hydrolase domain-containing protein 1A"/>
    <property type="match status" value="1"/>
</dbReference>
<dbReference type="InterPro" id="IPR023468">
    <property type="entry name" value="Riboflavin_kinase"/>
</dbReference>
<sequence>MSMTSTLRKLASCIILDLDGTLLNTDAIVHDVLKAYLVKYGKQWDGRRSDRVVGKTPYEAATAIVEDYELPITTNELLSELSPIFSEKWCSIKAQPGANRLINHLRSHGVLMGLASNSSKENIETKISYHHGWKESFSVILGGDVVTSAKPSPEIYLEAAKRLEVEVASCLVIEDSLTGVAAGKAAGMEVVAVPSLPKQSHNFTLADEVINSLLDLRPEKWGLPAFEDCELLFPVFDCFVACYILHIDLAIAAGMEGTLPIEPWYIGGPVIKGYGRGSKVLGIPTANLSTEGYSDLLLEHPSGVYFGWAGLATRGVYKMVMSIGWNPYFNNTEKTIEPWLLHDFKEDFYCEDLRLAIVGYIRPETNFSSLESLVAKIHEDGEIAEKALQLPQYSKYRDDPYFKSS</sequence>
<comment type="caution">
    <text evidence="9">The sequence shown here is derived from an EMBL/GenBank/DDBJ whole genome shotgun (WGS) entry which is preliminary data.</text>
</comment>
<feature type="domain" description="Riboflavin kinase" evidence="8">
    <location>
        <begin position="259"/>
        <end position="389"/>
    </location>
</feature>
<dbReference type="GO" id="GO:0008531">
    <property type="term" value="F:riboflavin kinase activity"/>
    <property type="evidence" value="ECO:0007669"/>
    <property type="project" value="UniProtKB-EC"/>
</dbReference>
<organism evidence="9">
    <name type="scientific">Salvia splendens</name>
    <name type="common">Scarlet sage</name>
    <dbReference type="NCBI Taxonomy" id="180675"/>
    <lineage>
        <taxon>Eukaryota</taxon>
        <taxon>Viridiplantae</taxon>
        <taxon>Streptophyta</taxon>
        <taxon>Embryophyta</taxon>
        <taxon>Tracheophyta</taxon>
        <taxon>Spermatophyta</taxon>
        <taxon>Magnoliopsida</taxon>
        <taxon>eudicotyledons</taxon>
        <taxon>Gunneridae</taxon>
        <taxon>Pentapetalae</taxon>
        <taxon>asterids</taxon>
        <taxon>lamiids</taxon>
        <taxon>Lamiales</taxon>
        <taxon>Lamiaceae</taxon>
        <taxon>Nepetoideae</taxon>
        <taxon>Mentheae</taxon>
        <taxon>Salviinae</taxon>
        <taxon>Salvia</taxon>
        <taxon>Salvia subgen. Calosphace</taxon>
        <taxon>core Calosphace</taxon>
    </lineage>
</organism>
<dbReference type="AlphaFoldDB" id="A0A8X8ZW34"/>
<dbReference type="SFLD" id="SFLDS00003">
    <property type="entry name" value="Haloacid_Dehalogenase"/>
    <property type="match status" value="1"/>
</dbReference>
<dbReference type="PRINTS" id="PR00413">
    <property type="entry name" value="HADHALOGNASE"/>
</dbReference>
<evidence type="ECO:0000256" key="5">
    <source>
        <dbReference type="ARBA" id="ARBA00022679"/>
    </source>
</evidence>
<dbReference type="SUPFAM" id="SSF56784">
    <property type="entry name" value="HAD-like"/>
    <property type="match status" value="1"/>
</dbReference>
<reference evidence="9" key="1">
    <citation type="submission" date="2018-01" db="EMBL/GenBank/DDBJ databases">
        <authorList>
            <person name="Mao J.F."/>
        </authorList>
    </citation>
    <scope>NUCLEOTIDE SEQUENCE</scope>
    <source>
        <strain evidence="9">Huo1</strain>
        <tissue evidence="9">Leaf</tissue>
    </source>
</reference>
<dbReference type="GO" id="GO:0009231">
    <property type="term" value="P:riboflavin biosynthetic process"/>
    <property type="evidence" value="ECO:0007669"/>
    <property type="project" value="InterPro"/>
</dbReference>
<keyword evidence="5" id="KW-0808">Transferase</keyword>
<dbReference type="InterPro" id="IPR041492">
    <property type="entry name" value="HAD_2"/>
</dbReference>
<dbReference type="GO" id="GO:0005524">
    <property type="term" value="F:ATP binding"/>
    <property type="evidence" value="ECO:0007669"/>
    <property type="project" value="UniProtKB-KW"/>
</dbReference>
<reference evidence="9" key="2">
    <citation type="submission" date="2020-08" db="EMBL/GenBank/DDBJ databases">
        <title>Plant Genome Project.</title>
        <authorList>
            <person name="Zhang R.-G."/>
        </authorList>
    </citation>
    <scope>NUCLEOTIDE SEQUENCE</scope>
    <source>
        <strain evidence="9">Huo1</strain>
        <tissue evidence="9">Leaf</tissue>
    </source>
</reference>
<dbReference type="GO" id="GO:0009398">
    <property type="term" value="P:FMN biosynthetic process"/>
    <property type="evidence" value="ECO:0007669"/>
    <property type="project" value="TreeGrafter"/>
</dbReference>
<dbReference type="Gene3D" id="3.40.50.1000">
    <property type="entry name" value="HAD superfamily/HAD-like"/>
    <property type="match status" value="1"/>
</dbReference>
<dbReference type="Proteomes" id="UP000298416">
    <property type="component" value="Unassembled WGS sequence"/>
</dbReference>
<dbReference type="InterPro" id="IPR036412">
    <property type="entry name" value="HAD-like_sf"/>
</dbReference>
<protein>
    <recommendedName>
        <fullName evidence="2">riboflavin kinase</fullName>
        <ecNumber evidence="2">2.7.1.26</ecNumber>
    </recommendedName>
</protein>
<keyword evidence="6" id="KW-0547">Nucleotide-binding</keyword>
<name>A0A8X8ZW34_SALSN</name>
<dbReference type="SMART" id="SM00904">
    <property type="entry name" value="Flavokinase"/>
    <property type="match status" value="1"/>
</dbReference>
<gene>
    <name evidence="9" type="ORF">SASPL_121322</name>
</gene>
<dbReference type="Pfam" id="PF13419">
    <property type="entry name" value="HAD_2"/>
    <property type="match status" value="1"/>
</dbReference>
<dbReference type="InterPro" id="IPR023465">
    <property type="entry name" value="Riboflavin_kinase_dom_sf"/>
</dbReference>
<keyword evidence="10" id="KW-1185">Reference proteome</keyword>
<evidence type="ECO:0000256" key="2">
    <source>
        <dbReference type="ARBA" id="ARBA00012105"/>
    </source>
</evidence>
<evidence type="ECO:0000313" key="10">
    <source>
        <dbReference type="Proteomes" id="UP000298416"/>
    </source>
</evidence>
<dbReference type="EC" id="2.7.1.26" evidence="2"/>
<dbReference type="SUPFAM" id="SSF82114">
    <property type="entry name" value="Riboflavin kinase-like"/>
    <property type="match status" value="1"/>
</dbReference>
<dbReference type="SFLD" id="SFLDG01129">
    <property type="entry name" value="C1.5:_HAD__Beta-PGM__Phosphata"/>
    <property type="match status" value="1"/>
</dbReference>
<dbReference type="Pfam" id="PF01687">
    <property type="entry name" value="Flavokinase"/>
    <property type="match status" value="1"/>
</dbReference>
<evidence type="ECO:0000256" key="7">
    <source>
        <dbReference type="ARBA" id="ARBA00022840"/>
    </source>
</evidence>